<protein>
    <submittedName>
        <fullName evidence="1">DUF2634 domain-containing protein</fullName>
    </submittedName>
</protein>
<sequence>MAGLQDTDIRLDRNWQLVAAANGDTLLVSGLDCVFQDIRLEAMTQEGELFYDESWGWSLLDFVQSEDDELTRIEIEQRVKTKLEQRPEIDAETIDTFMDFQGDTITVHVSFSFQNTDRLYQLDVDIDRVKIEVKLSD</sequence>
<dbReference type="RefSeq" id="WP_268598535.1">
    <property type="nucleotide sequence ID" value="NZ_JAMDNL010000133.1"/>
</dbReference>
<gene>
    <name evidence="1" type="ORF">M5X12_16230</name>
</gene>
<dbReference type="Pfam" id="PF10934">
    <property type="entry name" value="Sheath_initiator"/>
    <property type="match status" value="1"/>
</dbReference>
<dbReference type="EMBL" id="JAMDNP010000029">
    <property type="protein sequence ID" value="MCY9762120.1"/>
    <property type="molecule type" value="Genomic_DNA"/>
</dbReference>
<dbReference type="Proteomes" id="UP001527181">
    <property type="component" value="Unassembled WGS sequence"/>
</dbReference>
<organism evidence="1 2">
    <name type="scientific">Paenibacillus alvei</name>
    <name type="common">Bacillus alvei</name>
    <dbReference type="NCBI Taxonomy" id="44250"/>
    <lineage>
        <taxon>Bacteria</taxon>
        <taxon>Bacillati</taxon>
        <taxon>Bacillota</taxon>
        <taxon>Bacilli</taxon>
        <taxon>Bacillales</taxon>
        <taxon>Paenibacillaceae</taxon>
        <taxon>Paenibacillus</taxon>
    </lineage>
</organism>
<keyword evidence="2" id="KW-1185">Reference proteome</keyword>
<dbReference type="Gene3D" id="3.10.450.40">
    <property type="match status" value="1"/>
</dbReference>
<comment type="caution">
    <text evidence="1">The sequence shown here is derived from an EMBL/GenBank/DDBJ whole genome shotgun (WGS) entry which is preliminary data.</text>
</comment>
<accession>A0ABT4GZH5</accession>
<name>A0ABT4GZH5_PAEAL</name>
<proteinExistence type="predicted"/>
<dbReference type="InterPro" id="IPR020288">
    <property type="entry name" value="Sheath_initiator"/>
</dbReference>
<evidence type="ECO:0000313" key="1">
    <source>
        <dbReference type="EMBL" id="MCY9762120.1"/>
    </source>
</evidence>
<dbReference type="SUPFAM" id="SSF160719">
    <property type="entry name" value="gpW/gp25-like"/>
    <property type="match status" value="1"/>
</dbReference>
<evidence type="ECO:0000313" key="2">
    <source>
        <dbReference type="Proteomes" id="UP001527181"/>
    </source>
</evidence>
<reference evidence="1 2" key="1">
    <citation type="submission" date="2022-05" db="EMBL/GenBank/DDBJ databases">
        <title>Genome Sequencing of Bee-Associated Microbes.</title>
        <authorList>
            <person name="Dunlap C."/>
        </authorList>
    </citation>
    <scope>NUCLEOTIDE SEQUENCE [LARGE SCALE GENOMIC DNA]</scope>
    <source>
        <strain evidence="1 2">NRRL B-04010</strain>
    </source>
</reference>